<feature type="transmembrane region" description="Helical" evidence="1">
    <location>
        <begin position="21"/>
        <end position="42"/>
    </location>
</feature>
<evidence type="ECO:0000256" key="1">
    <source>
        <dbReference type="SAM" id="Phobius"/>
    </source>
</evidence>
<name>A0A1G1VRX7_9BACT</name>
<keyword evidence="1" id="KW-1133">Transmembrane helix</keyword>
<reference evidence="2 3" key="1">
    <citation type="journal article" date="2016" name="Nat. Commun.">
        <title>Thousands of microbial genomes shed light on interconnected biogeochemical processes in an aquifer system.</title>
        <authorList>
            <person name="Anantharaman K."/>
            <person name="Brown C.T."/>
            <person name="Hug L.A."/>
            <person name="Sharon I."/>
            <person name="Castelle C.J."/>
            <person name="Probst A.J."/>
            <person name="Thomas B.C."/>
            <person name="Singh A."/>
            <person name="Wilkins M.J."/>
            <person name="Karaoz U."/>
            <person name="Brodie E.L."/>
            <person name="Williams K.H."/>
            <person name="Hubbard S.S."/>
            <person name="Banfield J.F."/>
        </authorList>
    </citation>
    <scope>NUCLEOTIDE SEQUENCE [LARGE SCALE GENOMIC DNA]</scope>
</reference>
<evidence type="ECO:0000313" key="2">
    <source>
        <dbReference type="EMBL" id="OGY18153.1"/>
    </source>
</evidence>
<comment type="caution">
    <text evidence="2">The sequence shown here is derived from an EMBL/GenBank/DDBJ whole genome shotgun (WGS) entry which is preliminary data.</text>
</comment>
<evidence type="ECO:0000313" key="3">
    <source>
        <dbReference type="Proteomes" id="UP000179233"/>
    </source>
</evidence>
<organism evidence="2 3">
    <name type="scientific">Candidatus Chisholmbacteria bacterium RIFCSPHIGHO2_01_FULL_52_32</name>
    <dbReference type="NCBI Taxonomy" id="1797591"/>
    <lineage>
        <taxon>Bacteria</taxon>
        <taxon>Candidatus Chisholmiibacteriota</taxon>
    </lineage>
</organism>
<dbReference type="EMBL" id="MHCJ01000003">
    <property type="protein sequence ID" value="OGY18153.1"/>
    <property type="molecule type" value="Genomic_DNA"/>
</dbReference>
<accession>A0A1G1VRX7</accession>
<protein>
    <submittedName>
        <fullName evidence="2">Uncharacterized protein</fullName>
    </submittedName>
</protein>
<keyword evidence="1" id="KW-0812">Transmembrane</keyword>
<gene>
    <name evidence="2" type="ORF">A2786_01375</name>
</gene>
<keyword evidence="1" id="KW-0472">Membrane</keyword>
<sequence>MAVSETARHPKGMTRREFLELSGKFLGAGVGFGIVGGTVIALSDIAGERMGTESNAPVSISETELLDLYRDMFNPEKDYRFAQLYRNPEIAREVSYLPRLDSPLDRKIAIALPWSSSDAKKARSSFSPEAAEAVRKQDLRLPRQLPILTAAVVLPPFPSETTGPYPDDPSAIILDQSFRKQEVIRLVTTEQIFDQVNASCKVNWIGLTKIWTDQADGAPDTLSYTVSGQDGREIRATFPTQLGTVFIPEWVEILSAVPLEQTLPLPPDSPDSSPQRFPIA</sequence>
<dbReference type="AlphaFoldDB" id="A0A1G1VRX7"/>
<dbReference type="Proteomes" id="UP000179233">
    <property type="component" value="Unassembled WGS sequence"/>
</dbReference>
<proteinExistence type="predicted"/>